<organism evidence="2 3">
    <name type="scientific">Fervidicoccus fontis</name>
    <dbReference type="NCBI Taxonomy" id="683846"/>
    <lineage>
        <taxon>Archaea</taxon>
        <taxon>Thermoproteota</taxon>
        <taxon>Thermoprotei</taxon>
        <taxon>Fervidicoccales</taxon>
        <taxon>Fervidicoccaceae</taxon>
        <taxon>Fervidicoccus</taxon>
    </lineage>
</organism>
<gene>
    <name evidence="2" type="ORF">C0188_03415</name>
    <name evidence="1" type="ORF">ENO39_04180</name>
</gene>
<comment type="caution">
    <text evidence="2">The sequence shown here is derived from an EMBL/GenBank/DDBJ whole genome shotgun (WGS) entry which is preliminary data.</text>
</comment>
<dbReference type="RefSeq" id="WP_272985552.1">
    <property type="nucleotide sequence ID" value="NZ_DSFH01000055.1"/>
</dbReference>
<dbReference type="Proteomes" id="UP000886076">
    <property type="component" value="Unassembled WGS sequence"/>
</dbReference>
<name>A0A2J6N201_9CREN</name>
<dbReference type="InterPro" id="IPR027363">
    <property type="entry name" value="M1Pi_N"/>
</dbReference>
<evidence type="ECO:0000313" key="1">
    <source>
        <dbReference type="EMBL" id="HEW64236.1"/>
    </source>
</evidence>
<dbReference type="EMBL" id="DSFH01000055">
    <property type="protein sequence ID" value="HEW64236.1"/>
    <property type="molecule type" value="Genomic_DNA"/>
</dbReference>
<evidence type="ECO:0000313" key="2">
    <source>
        <dbReference type="EMBL" id="PMB75372.1"/>
    </source>
</evidence>
<dbReference type="Proteomes" id="UP000237153">
    <property type="component" value="Unassembled WGS sequence"/>
</dbReference>
<dbReference type="EMBL" id="PNIM01000016">
    <property type="protein sequence ID" value="PMB75372.1"/>
    <property type="molecule type" value="Genomic_DNA"/>
</dbReference>
<dbReference type="AlphaFoldDB" id="A0A2J6N201"/>
<evidence type="ECO:0000313" key="3">
    <source>
        <dbReference type="Proteomes" id="UP000237153"/>
    </source>
</evidence>
<sequence length="74" mass="8832">MIEEEETKKILQEMKEDHIHGASWYYEKMVEVFKKAGFFDKKLANELIKIRPGMASIQNVIESLEKAEEKRNRF</sequence>
<protein>
    <submittedName>
        <fullName evidence="2">Uncharacterized protein</fullName>
    </submittedName>
</protein>
<accession>A0A2J6N201</accession>
<dbReference type="Gene3D" id="1.20.120.420">
    <property type="entry name" value="translation initiation factor eif-2b, domain 1"/>
    <property type="match status" value="1"/>
</dbReference>
<reference evidence="1" key="2">
    <citation type="journal article" date="2020" name="mSystems">
        <title>Genome- and Community-Level Interaction Insights into Carbon Utilization and Element Cycling Functions of Hydrothermarchaeota in Hydrothermal Sediment.</title>
        <authorList>
            <person name="Zhou Z."/>
            <person name="Liu Y."/>
            <person name="Xu W."/>
            <person name="Pan J."/>
            <person name="Luo Z.H."/>
            <person name="Li M."/>
        </authorList>
    </citation>
    <scope>NUCLEOTIDE SEQUENCE [LARGE SCALE GENOMIC DNA]</scope>
    <source>
        <strain evidence="1">SpSt-1261</strain>
    </source>
</reference>
<reference evidence="2 3" key="1">
    <citation type="submission" date="2018-01" db="EMBL/GenBank/DDBJ databases">
        <title>Metagenomic assembled genomes from two thermal pools in the Uzon Caldera, Kamchatka, Russia.</title>
        <authorList>
            <person name="Wilkins L."/>
            <person name="Ettinger C."/>
        </authorList>
    </citation>
    <scope>NUCLEOTIDE SEQUENCE [LARGE SCALE GENOMIC DNA]</scope>
    <source>
        <strain evidence="2">ZAV-06</strain>
    </source>
</reference>
<proteinExistence type="predicted"/>